<sequence>AVLRKLASRRRGLIRFPLETDDDVYLATGRCHAATRAERERETEKERRGDGKTESGFYLYRSAFAPRPAVPPMRLLSFLPSFLFAPRMQRRSRRQKTIITDKRASEAPCSVQQQRRS</sequence>
<dbReference type="EMBL" id="KK107054">
    <property type="protein sequence ID" value="EZA61515.1"/>
    <property type="molecule type" value="Genomic_DNA"/>
</dbReference>
<protein>
    <submittedName>
        <fullName evidence="2">Uncharacterized protein</fullName>
    </submittedName>
</protein>
<organism evidence="2 3">
    <name type="scientific">Ooceraea biroi</name>
    <name type="common">Clonal raider ant</name>
    <name type="synonym">Cerapachys biroi</name>
    <dbReference type="NCBI Taxonomy" id="2015173"/>
    <lineage>
        <taxon>Eukaryota</taxon>
        <taxon>Metazoa</taxon>
        <taxon>Ecdysozoa</taxon>
        <taxon>Arthropoda</taxon>
        <taxon>Hexapoda</taxon>
        <taxon>Insecta</taxon>
        <taxon>Pterygota</taxon>
        <taxon>Neoptera</taxon>
        <taxon>Endopterygota</taxon>
        <taxon>Hymenoptera</taxon>
        <taxon>Apocrita</taxon>
        <taxon>Aculeata</taxon>
        <taxon>Formicoidea</taxon>
        <taxon>Formicidae</taxon>
        <taxon>Dorylinae</taxon>
        <taxon>Ooceraea</taxon>
    </lineage>
</organism>
<proteinExistence type="predicted"/>
<feature type="non-terminal residue" evidence="2">
    <location>
        <position position="1"/>
    </location>
</feature>
<evidence type="ECO:0000313" key="3">
    <source>
        <dbReference type="Proteomes" id="UP000053097"/>
    </source>
</evidence>
<evidence type="ECO:0000256" key="1">
    <source>
        <dbReference type="SAM" id="MobiDB-lite"/>
    </source>
</evidence>
<evidence type="ECO:0000313" key="2">
    <source>
        <dbReference type="EMBL" id="EZA61515.1"/>
    </source>
</evidence>
<dbReference type="AlphaFoldDB" id="A0A026WZM5"/>
<feature type="region of interest" description="Disordered" evidence="1">
    <location>
        <begin position="89"/>
        <end position="117"/>
    </location>
</feature>
<dbReference type="OMA" id="MRENEYA"/>
<keyword evidence="3" id="KW-1185">Reference proteome</keyword>
<gene>
    <name evidence="2" type="ORF">X777_07848</name>
</gene>
<reference evidence="2 3" key="1">
    <citation type="journal article" date="2014" name="Curr. Biol.">
        <title>The genome of the clonal raider ant Cerapachys biroi.</title>
        <authorList>
            <person name="Oxley P.R."/>
            <person name="Ji L."/>
            <person name="Fetter-Pruneda I."/>
            <person name="McKenzie S.K."/>
            <person name="Li C."/>
            <person name="Hu H."/>
            <person name="Zhang G."/>
            <person name="Kronauer D.J."/>
        </authorList>
    </citation>
    <scope>NUCLEOTIDE SEQUENCE [LARGE SCALE GENOMIC DNA]</scope>
</reference>
<name>A0A026WZM5_OOCBI</name>
<dbReference type="Proteomes" id="UP000053097">
    <property type="component" value="Unassembled WGS sequence"/>
</dbReference>
<accession>A0A026WZM5</accession>